<dbReference type="NCBIfam" id="TIGR01444">
    <property type="entry name" value="fkbM_fam"/>
    <property type="match status" value="1"/>
</dbReference>
<dbReference type="RefSeq" id="WP_107990046.1">
    <property type="nucleotide sequence ID" value="NZ_QAYG01000004.1"/>
</dbReference>
<dbReference type="Proteomes" id="UP000244081">
    <property type="component" value="Unassembled WGS sequence"/>
</dbReference>
<evidence type="ECO:0000313" key="5">
    <source>
        <dbReference type="Proteomes" id="UP000244081"/>
    </source>
</evidence>
<dbReference type="InterPro" id="IPR006342">
    <property type="entry name" value="FkbM_mtfrase"/>
</dbReference>
<feature type="domain" description="TRM5/TYW2-like methyltransferase" evidence="3">
    <location>
        <begin position="41"/>
        <end position="111"/>
    </location>
</feature>
<keyword evidence="1 4" id="KW-0808">Transferase</keyword>
<keyword evidence="2" id="KW-0949">S-adenosyl-L-methionine</keyword>
<dbReference type="SUPFAM" id="SSF53335">
    <property type="entry name" value="S-adenosyl-L-methionine-dependent methyltransferases"/>
    <property type="match status" value="1"/>
</dbReference>
<dbReference type="EMBL" id="QAYG01000004">
    <property type="protein sequence ID" value="PTW60426.1"/>
    <property type="molecule type" value="Genomic_DNA"/>
</dbReference>
<dbReference type="Pfam" id="PF02475">
    <property type="entry name" value="TRM5-TYW2_MTfase"/>
    <property type="match status" value="1"/>
</dbReference>
<keyword evidence="5" id="KW-1185">Reference proteome</keyword>
<dbReference type="InterPro" id="IPR056743">
    <property type="entry name" value="TRM5-TYW2-like_MTfase"/>
</dbReference>
<evidence type="ECO:0000256" key="1">
    <source>
        <dbReference type="ARBA" id="ARBA00022679"/>
    </source>
</evidence>
<protein>
    <submittedName>
        <fullName evidence="4">FkbM family methyltransferase</fullName>
    </submittedName>
</protein>
<sequence length="232" mass="25533">MASMLQTIKERLRKGLKVKTVTIDGIRVVSDTAFVTKEIRNALYKERYEDEELSLVAEAIGQGDRVLEIGAGIGLISMACAKRCGAENLLSYEANPSLEAVIRKNHALNGLYPELRTRAVSVQAGETKFYFNDNIFSSSLYDRDFGGEAVVQCDAFADVITAFNPTAMVIDVEGAEVDLIPAVDLGGVDKIIIELHPHIVGQDKIDALIAYFHAEGLETRGQIRRSYYFARG</sequence>
<dbReference type="Gene3D" id="3.40.50.150">
    <property type="entry name" value="Vaccinia Virus protein VP39"/>
    <property type="match status" value="1"/>
</dbReference>
<reference evidence="4 5" key="1">
    <citation type="submission" date="2018-04" db="EMBL/GenBank/DDBJ databases">
        <title>Genomic Encyclopedia of Archaeal and Bacterial Type Strains, Phase II (KMG-II): from individual species to whole genera.</title>
        <authorList>
            <person name="Goeker M."/>
        </authorList>
    </citation>
    <scope>NUCLEOTIDE SEQUENCE [LARGE SCALE GENOMIC DNA]</scope>
    <source>
        <strain evidence="4 5">DSM 23382</strain>
    </source>
</reference>
<name>A0A2T5V9I6_9HYPH</name>
<dbReference type="GO" id="GO:0008168">
    <property type="term" value="F:methyltransferase activity"/>
    <property type="evidence" value="ECO:0007669"/>
    <property type="project" value="UniProtKB-KW"/>
</dbReference>
<organism evidence="4 5">
    <name type="scientific">Breoghania corrubedonensis</name>
    <dbReference type="NCBI Taxonomy" id="665038"/>
    <lineage>
        <taxon>Bacteria</taxon>
        <taxon>Pseudomonadati</taxon>
        <taxon>Pseudomonadota</taxon>
        <taxon>Alphaproteobacteria</taxon>
        <taxon>Hyphomicrobiales</taxon>
        <taxon>Stappiaceae</taxon>
        <taxon>Breoghania</taxon>
    </lineage>
</organism>
<dbReference type="OrthoDB" id="456767at2"/>
<keyword evidence="4" id="KW-0489">Methyltransferase</keyword>
<gene>
    <name evidence="4" type="ORF">C8N35_10449</name>
</gene>
<evidence type="ECO:0000313" key="4">
    <source>
        <dbReference type="EMBL" id="PTW60426.1"/>
    </source>
</evidence>
<dbReference type="InterPro" id="IPR029063">
    <property type="entry name" value="SAM-dependent_MTases_sf"/>
</dbReference>
<evidence type="ECO:0000259" key="3">
    <source>
        <dbReference type="Pfam" id="PF02475"/>
    </source>
</evidence>
<dbReference type="AlphaFoldDB" id="A0A2T5V9I6"/>
<proteinExistence type="predicted"/>
<accession>A0A2T5V9I6</accession>
<dbReference type="GO" id="GO:0032259">
    <property type="term" value="P:methylation"/>
    <property type="evidence" value="ECO:0007669"/>
    <property type="project" value="UniProtKB-KW"/>
</dbReference>
<evidence type="ECO:0000256" key="2">
    <source>
        <dbReference type="ARBA" id="ARBA00022691"/>
    </source>
</evidence>
<comment type="caution">
    <text evidence="4">The sequence shown here is derived from an EMBL/GenBank/DDBJ whole genome shotgun (WGS) entry which is preliminary data.</text>
</comment>